<evidence type="ECO:0000313" key="8">
    <source>
        <dbReference type="Proteomes" id="UP000292082"/>
    </source>
</evidence>
<reference evidence="7 8" key="1">
    <citation type="submission" date="2019-01" db="EMBL/GenBank/DDBJ databases">
        <title>Draft genome sequences of three monokaryotic isolates of the white-rot basidiomycete fungus Dichomitus squalens.</title>
        <authorList>
            <consortium name="DOE Joint Genome Institute"/>
            <person name="Lopez S.C."/>
            <person name="Andreopoulos B."/>
            <person name="Pangilinan J."/>
            <person name="Lipzen A."/>
            <person name="Riley R."/>
            <person name="Ahrendt S."/>
            <person name="Ng V."/>
            <person name="Barry K."/>
            <person name="Daum C."/>
            <person name="Grigoriev I.V."/>
            <person name="Hilden K.S."/>
            <person name="Makela M.R."/>
            <person name="de Vries R.P."/>
        </authorList>
    </citation>
    <scope>NUCLEOTIDE SEQUENCE [LARGE SCALE GENOMIC DNA]</scope>
    <source>
        <strain evidence="7 8">CBS 464.89</strain>
    </source>
</reference>
<dbReference type="InterPro" id="IPR019734">
    <property type="entry name" value="TPR_rpt"/>
</dbReference>
<dbReference type="InterPro" id="IPR025986">
    <property type="entry name" value="RPAP3-like_C"/>
</dbReference>
<dbReference type="InterPro" id="IPR051966">
    <property type="entry name" value="RPAP3"/>
</dbReference>
<comment type="similarity">
    <text evidence="3">Belongs to the RPAP3 family.</text>
</comment>
<dbReference type="Pfam" id="PF13432">
    <property type="entry name" value="TPR_16"/>
    <property type="match status" value="1"/>
</dbReference>
<dbReference type="STRING" id="114155.A0A4Q9QFR1"/>
<evidence type="ECO:0000256" key="5">
    <source>
        <dbReference type="SAM" id="MobiDB-lite"/>
    </source>
</evidence>
<sequence length="261" mass="29062">MADVALKEKEKVRRNSILPGGLGFLNVCPQGNAAFKAGDFPTAIGHYTAAYIADPSNATYPLNRAAAYLKLGKNEDAERDCETVIRLDKKNVKGYFRRGQARVALQRLKDAEAGAWCLLAVDANAPKREIPQTLIAFTRIWDELKTEEERWDVLRQIPATRLPMLFKTSLSASILAAILRSLRSALEGVPEEPERTLVVRAYMVNLPRVPRFSTVSMMMSADERADAQVVWDLLGRSRGDGVEGEMDKRKEDGSRSAWGCH</sequence>
<dbReference type="InterPro" id="IPR011990">
    <property type="entry name" value="TPR-like_helical_dom_sf"/>
</dbReference>
<dbReference type="Gene3D" id="1.25.40.10">
    <property type="entry name" value="Tetratricopeptide repeat domain"/>
    <property type="match status" value="1"/>
</dbReference>
<organism evidence="7 8">
    <name type="scientific">Dichomitus squalens</name>
    <dbReference type="NCBI Taxonomy" id="114155"/>
    <lineage>
        <taxon>Eukaryota</taxon>
        <taxon>Fungi</taxon>
        <taxon>Dikarya</taxon>
        <taxon>Basidiomycota</taxon>
        <taxon>Agaricomycotina</taxon>
        <taxon>Agaricomycetes</taxon>
        <taxon>Polyporales</taxon>
        <taxon>Polyporaceae</taxon>
        <taxon>Dichomitus</taxon>
    </lineage>
</organism>
<dbReference type="EMBL" id="ML145084">
    <property type="protein sequence ID" value="TBU65724.1"/>
    <property type="molecule type" value="Genomic_DNA"/>
</dbReference>
<dbReference type="PANTHER" id="PTHR46423">
    <property type="entry name" value="RNA POLYMERASE II-ASSOCIATED PROTEIN 3"/>
    <property type="match status" value="1"/>
</dbReference>
<accession>A0A4Q9QFR1</accession>
<feature type="compositionally biased region" description="Basic and acidic residues" evidence="5">
    <location>
        <begin position="240"/>
        <end position="254"/>
    </location>
</feature>
<gene>
    <name evidence="7" type="ORF">BD310DRAFT_803411</name>
</gene>
<dbReference type="Proteomes" id="UP000292082">
    <property type="component" value="Unassembled WGS sequence"/>
</dbReference>
<dbReference type="PANTHER" id="PTHR46423:SF1">
    <property type="entry name" value="RNA POLYMERASE II-ASSOCIATED PROTEIN 3"/>
    <property type="match status" value="1"/>
</dbReference>
<dbReference type="AlphaFoldDB" id="A0A4Q9QFR1"/>
<evidence type="ECO:0000256" key="4">
    <source>
        <dbReference type="ARBA" id="ARBA00040133"/>
    </source>
</evidence>
<keyword evidence="2" id="KW-0802">TPR repeat</keyword>
<feature type="domain" description="RNA-polymerase II-associated protein 3-like C-terminal" evidence="6">
    <location>
        <begin position="131"/>
        <end position="224"/>
    </location>
</feature>
<evidence type="ECO:0000256" key="1">
    <source>
        <dbReference type="ARBA" id="ARBA00022737"/>
    </source>
</evidence>
<dbReference type="GO" id="GO:0101031">
    <property type="term" value="C:protein folding chaperone complex"/>
    <property type="evidence" value="ECO:0007669"/>
    <property type="project" value="TreeGrafter"/>
</dbReference>
<protein>
    <recommendedName>
        <fullName evidence="4">RNA polymerase II-associated protein 3</fullName>
    </recommendedName>
</protein>
<evidence type="ECO:0000256" key="2">
    <source>
        <dbReference type="ARBA" id="ARBA00022803"/>
    </source>
</evidence>
<dbReference type="SUPFAM" id="SSF48452">
    <property type="entry name" value="TPR-like"/>
    <property type="match status" value="1"/>
</dbReference>
<proteinExistence type="inferred from homology"/>
<dbReference type="OMA" id="MEIREYM"/>
<dbReference type="SMART" id="SM00028">
    <property type="entry name" value="TPR"/>
    <property type="match status" value="3"/>
</dbReference>
<name>A0A4Q9QFR1_9APHY</name>
<keyword evidence="1" id="KW-0677">Repeat</keyword>
<keyword evidence="8" id="KW-1185">Reference proteome</keyword>
<feature type="region of interest" description="Disordered" evidence="5">
    <location>
        <begin position="240"/>
        <end position="261"/>
    </location>
</feature>
<evidence type="ECO:0000256" key="3">
    <source>
        <dbReference type="ARBA" id="ARBA00038275"/>
    </source>
</evidence>
<evidence type="ECO:0000259" key="6">
    <source>
        <dbReference type="Pfam" id="PF13877"/>
    </source>
</evidence>
<dbReference type="Pfam" id="PF13877">
    <property type="entry name" value="RPAP3_C"/>
    <property type="match status" value="1"/>
</dbReference>
<evidence type="ECO:0000313" key="7">
    <source>
        <dbReference type="EMBL" id="TBU65724.1"/>
    </source>
</evidence>